<dbReference type="AlphaFoldDB" id="A0AAP0IQA4"/>
<dbReference type="InterPro" id="IPR023696">
    <property type="entry name" value="Ureohydrolase_dom_sf"/>
</dbReference>
<evidence type="ECO:0000313" key="3">
    <source>
        <dbReference type="Proteomes" id="UP001419268"/>
    </source>
</evidence>
<sequence length="119" mass="13805">MRNVARCWCYETAVAVGVEPDNKLPYNDYYEYFGPTYTLHVEPSNMENQNSPKDLEKMKTIVLEQLSRIQHAPSVQFQARPPSTEAPEEGEGPMEERPKCRRLWDGEFYASDADEDQRS</sequence>
<dbReference type="PANTHER" id="PTHR48252:SF77">
    <property type="entry name" value="HISTONE DEACETYLASE DOMAIN-CONTAINING PROTEIN"/>
    <property type="match status" value="1"/>
</dbReference>
<dbReference type="Proteomes" id="UP001419268">
    <property type="component" value="Unassembled WGS sequence"/>
</dbReference>
<evidence type="ECO:0000256" key="1">
    <source>
        <dbReference type="SAM" id="MobiDB-lite"/>
    </source>
</evidence>
<dbReference type="InterPro" id="IPR037138">
    <property type="entry name" value="His_deacetylse_dom_sf"/>
</dbReference>
<feature type="region of interest" description="Disordered" evidence="1">
    <location>
        <begin position="72"/>
        <end position="119"/>
    </location>
</feature>
<organism evidence="2 3">
    <name type="scientific">Stephania cephalantha</name>
    <dbReference type="NCBI Taxonomy" id="152367"/>
    <lineage>
        <taxon>Eukaryota</taxon>
        <taxon>Viridiplantae</taxon>
        <taxon>Streptophyta</taxon>
        <taxon>Embryophyta</taxon>
        <taxon>Tracheophyta</taxon>
        <taxon>Spermatophyta</taxon>
        <taxon>Magnoliopsida</taxon>
        <taxon>Ranunculales</taxon>
        <taxon>Menispermaceae</taxon>
        <taxon>Menispermoideae</taxon>
        <taxon>Cissampelideae</taxon>
        <taxon>Stephania</taxon>
    </lineage>
</organism>
<evidence type="ECO:0000313" key="2">
    <source>
        <dbReference type="EMBL" id="KAK9119804.1"/>
    </source>
</evidence>
<keyword evidence="3" id="KW-1185">Reference proteome</keyword>
<name>A0AAP0IQA4_9MAGN</name>
<gene>
    <name evidence="2" type="ORF">Scep_017897</name>
</gene>
<accession>A0AAP0IQA4</accession>
<proteinExistence type="predicted"/>
<dbReference type="EMBL" id="JBBNAG010000007">
    <property type="protein sequence ID" value="KAK9119804.1"/>
    <property type="molecule type" value="Genomic_DNA"/>
</dbReference>
<dbReference type="PANTHER" id="PTHR48252">
    <property type="entry name" value="HISTONE DEACETYLASE 2-RELATED"/>
    <property type="match status" value="1"/>
</dbReference>
<evidence type="ECO:0008006" key="4">
    <source>
        <dbReference type="Google" id="ProtNLM"/>
    </source>
</evidence>
<dbReference type="Gene3D" id="3.40.800.20">
    <property type="entry name" value="Histone deacetylase domain"/>
    <property type="match status" value="1"/>
</dbReference>
<reference evidence="2 3" key="1">
    <citation type="submission" date="2024-01" db="EMBL/GenBank/DDBJ databases">
        <title>Genome assemblies of Stephania.</title>
        <authorList>
            <person name="Yang L."/>
        </authorList>
    </citation>
    <scope>NUCLEOTIDE SEQUENCE [LARGE SCALE GENOMIC DNA]</scope>
    <source>
        <strain evidence="2">JXDWG</strain>
        <tissue evidence="2">Leaf</tissue>
    </source>
</reference>
<protein>
    <recommendedName>
        <fullName evidence="4">Histone deacetylase</fullName>
    </recommendedName>
</protein>
<comment type="caution">
    <text evidence="2">The sequence shown here is derived from an EMBL/GenBank/DDBJ whole genome shotgun (WGS) entry which is preliminary data.</text>
</comment>
<feature type="compositionally biased region" description="Basic and acidic residues" evidence="1">
    <location>
        <begin position="94"/>
        <end position="105"/>
    </location>
</feature>
<dbReference type="SUPFAM" id="SSF52768">
    <property type="entry name" value="Arginase/deacetylase"/>
    <property type="match status" value="1"/>
</dbReference>